<keyword evidence="3" id="KW-1185">Reference proteome</keyword>
<evidence type="ECO:0000256" key="1">
    <source>
        <dbReference type="SAM" id="Phobius"/>
    </source>
</evidence>
<feature type="transmembrane region" description="Helical" evidence="1">
    <location>
        <begin position="12"/>
        <end position="35"/>
    </location>
</feature>
<keyword evidence="1" id="KW-1133">Transmembrane helix</keyword>
<keyword evidence="1" id="KW-0812">Transmembrane</keyword>
<keyword evidence="1" id="KW-0472">Membrane</keyword>
<dbReference type="RefSeq" id="YP_010667971.1">
    <property type="nucleotide sequence ID" value="NC_070952.1"/>
</dbReference>
<organism evidence="2 3">
    <name type="scientific">Erwinia phage AH04</name>
    <dbReference type="NCBI Taxonomy" id="2869569"/>
    <lineage>
        <taxon>Viruses</taxon>
        <taxon>Duplodnaviria</taxon>
        <taxon>Heunggongvirae</taxon>
        <taxon>Uroviricota</taxon>
        <taxon>Caudoviricetes</taxon>
        <taxon>Chimalliviridae</taxon>
        <taxon>Meadowvirus</taxon>
        <taxon>Meadowvirus AH04</taxon>
    </lineage>
</organism>
<dbReference type="GeneID" id="77944097"/>
<dbReference type="KEGG" id="vg:77944097"/>
<protein>
    <submittedName>
        <fullName evidence="2">Uncharacterized protein</fullName>
    </submittedName>
</protein>
<feature type="transmembrane region" description="Helical" evidence="1">
    <location>
        <begin position="47"/>
        <end position="66"/>
    </location>
</feature>
<evidence type="ECO:0000313" key="2">
    <source>
        <dbReference type="EMBL" id="QZA70692.1"/>
    </source>
</evidence>
<name>A0AAE7X2L5_9CAUD</name>
<accession>A0AAE7X2L5</accession>
<reference evidence="2" key="1">
    <citation type="submission" date="2021-07" db="EMBL/GenBank/DDBJ databases">
        <authorList>
            <person name="Roth S.J."/>
            <person name="Krukonis G.P."/>
            <person name="Delesalle V.A."/>
        </authorList>
    </citation>
    <scope>NUCLEOTIDE SEQUENCE</scope>
</reference>
<gene>
    <name evidence="2" type="primary">217</name>
    <name evidence="2" type="ORF">AH04_217</name>
</gene>
<dbReference type="EMBL" id="MZ501267">
    <property type="protein sequence ID" value="QZA70692.1"/>
    <property type="molecule type" value="Genomic_DNA"/>
</dbReference>
<evidence type="ECO:0000313" key="3">
    <source>
        <dbReference type="Proteomes" id="UP000827517"/>
    </source>
</evidence>
<dbReference type="Proteomes" id="UP000827517">
    <property type="component" value="Segment"/>
</dbReference>
<sequence>MKVSLTKLLHMLLIKLYWAAASVWVFILLVGMMTGAGRWTIDMIEKINPVIVTIVIVGVVHWVILYRKEKKRDSSN</sequence>
<proteinExistence type="predicted"/>